<dbReference type="OrthoDB" id="9815195at2"/>
<evidence type="ECO:0000313" key="1">
    <source>
        <dbReference type="EMBL" id="STX27863.1"/>
    </source>
</evidence>
<organism evidence="1 2">
    <name type="scientific">Legionella beliardensis</name>
    <dbReference type="NCBI Taxonomy" id="91822"/>
    <lineage>
        <taxon>Bacteria</taxon>
        <taxon>Pseudomonadati</taxon>
        <taxon>Pseudomonadota</taxon>
        <taxon>Gammaproteobacteria</taxon>
        <taxon>Legionellales</taxon>
        <taxon>Legionellaceae</taxon>
        <taxon>Legionella</taxon>
    </lineage>
</organism>
<dbReference type="InterPro" id="IPR032676">
    <property type="entry name" value="YkuD_2"/>
</dbReference>
<gene>
    <name evidence="1" type="ORF">NCTC13315_00384</name>
</gene>
<name>A0A378HYS2_9GAMM</name>
<keyword evidence="2" id="KW-1185">Reference proteome</keyword>
<dbReference type="AlphaFoldDB" id="A0A378HYS2"/>
<dbReference type="PANTHER" id="PTHR38477:SF1">
    <property type="entry name" value="MUREIN L,D-TRANSPEPTIDASE CATALYTIC DOMAIN FAMILY PROTEIN"/>
    <property type="match status" value="1"/>
</dbReference>
<dbReference type="EMBL" id="UGNV01000001">
    <property type="protein sequence ID" value="STX27863.1"/>
    <property type="molecule type" value="Genomic_DNA"/>
</dbReference>
<dbReference type="Proteomes" id="UP000254968">
    <property type="component" value="Unassembled WGS sequence"/>
</dbReference>
<accession>A0A378HYS2</accession>
<protein>
    <recommendedName>
        <fullName evidence="3">Murein L,D-transpeptidase catalytic domain family protein</fullName>
    </recommendedName>
</protein>
<dbReference type="RefSeq" id="WP_115301652.1">
    <property type="nucleotide sequence ID" value="NZ_CAAAHO010000006.1"/>
</dbReference>
<reference evidence="1 2" key="1">
    <citation type="submission" date="2018-06" db="EMBL/GenBank/DDBJ databases">
        <authorList>
            <consortium name="Pathogen Informatics"/>
            <person name="Doyle S."/>
        </authorList>
    </citation>
    <scope>NUCLEOTIDE SEQUENCE [LARGE SCALE GENOMIC DNA]</scope>
    <source>
        <strain evidence="1 2">NCTC13315</strain>
    </source>
</reference>
<evidence type="ECO:0008006" key="3">
    <source>
        <dbReference type="Google" id="ProtNLM"/>
    </source>
</evidence>
<dbReference type="Pfam" id="PF13645">
    <property type="entry name" value="YkuD_2"/>
    <property type="match status" value="1"/>
</dbReference>
<proteinExistence type="predicted"/>
<dbReference type="PANTHER" id="PTHR38477">
    <property type="entry name" value="HYPOTHETICAL EXPORTED PROTEIN"/>
    <property type="match status" value="1"/>
</dbReference>
<evidence type="ECO:0000313" key="2">
    <source>
        <dbReference type="Proteomes" id="UP000254968"/>
    </source>
</evidence>
<sequence length="425" mass="48672">MRNSLLLFLAVSANCFSMPSLDYLQQTINSSYPNVLVKVSSFLSPPFLDKLNKETTLNAIKEMLHKENPALSDAVINKVLTTLTCATEYNVDHNNILTIIDYSLPSSEKRLWIFDLKEKKLLFNTYVSHGINSGTLLSNYFSNKYNSKASSIGVYETEKAYYGREGLSLQLNGLDKHFNDNAANRAIVMHPGWYVEEEFIKKYGRAGRSWGCPALPKHLSESIINTIKDKSLLVIYYPSDSWFATSKFLNCNHLPTTTNNAKLMSEFKPDEDSIPQEEIIFADLNKNNRREENEPILAISADNYERLFQTKAPLARMLRRQINHTEYVALNETEFKSLLTTNSVLFNTNKEDLNAVYFVIPEVKMRRGYYATEMKIIVLGKTKDVRLDSSALRSNEDAKSYHIYFDANSFISLKSSKQFIRWLGL</sequence>